<dbReference type="AlphaFoldDB" id="A0A3B0CB27"/>
<reference evidence="2 3" key="1">
    <citation type="submission" date="2018-10" db="EMBL/GenBank/DDBJ databases">
        <title>Ulvibacterium marinum gen. nov., sp. nov., a novel marine bacterium of the family Flavobacteriaceae, isolated from a culture of the green alga Ulva prolifera.</title>
        <authorList>
            <person name="Zhang Z."/>
        </authorList>
    </citation>
    <scope>NUCLEOTIDE SEQUENCE [LARGE SCALE GENOMIC DNA]</scope>
    <source>
        <strain evidence="2 3">CCMM003</strain>
    </source>
</reference>
<proteinExistence type="predicted"/>
<protein>
    <recommendedName>
        <fullName evidence="1">Histidine kinase domain-containing protein</fullName>
    </recommendedName>
</protein>
<gene>
    <name evidence="2" type="ORF">D7Z94_09720</name>
</gene>
<feature type="domain" description="Histidine kinase" evidence="1">
    <location>
        <begin position="575"/>
        <end position="779"/>
    </location>
</feature>
<organism evidence="2 3">
    <name type="scientific">Ulvibacterium marinum</name>
    <dbReference type="NCBI Taxonomy" id="2419782"/>
    <lineage>
        <taxon>Bacteria</taxon>
        <taxon>Pseudomonadati</taxon>
        <taxon>Bacteroidota</taxon>
        <taxon>Flavobacteriia</taxon>
        <taxon>Flavobacteriales</taxon>
        <taxon>Flavobacteriaceae</taxon>
        <taxon>Ulvibacterium</taxon>
    </lineage>
</organism>
<dbReference type="InterPro" id="IPR005467">
    <property type="entry name" value="His_kinase_dom"/>
</dbReference>
<dbReference type="Pfam" id="PF13589">
    <property type="entry name" value="HATPase_c_3"/>
    <property type="match status" value="1"/>
</dbReference>
<dbReference type="Pfam" id="PF02518">
    <property type="entry name" value="HATPase_c"/>
    <property type="match status" value="1"/>
</dbReference>
<dbReference type="OrthoDB" id="9816482at2"/>
<accession>A0A3B0CB27</accession>
<keyword evidence="3" id="KW-1185">Reference proteome</keyword>
<dbReference type="EMBL" id="RBCJ01000002">
    <property type="protein sequence ID" value="RKN81209.1"/>
    <property type="molecule type" value="Genomic_DNA"/>
</dbReference>
<evidence type="ECO:0000313" key="2">
    <source>
        <dbReference type="EMBL" id="RKN81209.1"/>
    </source>
</evidence>
<comment type="caution">
    <text evidence="2">The sequence shown here is derived from an EMBL/GenBank/DDBJ whole genome shotgun (WGS) entry which is preliminary data.</text>
</comment>
<dbReference type="SMART" id="SM00387">
    <property type="entry name" value="HATPase_c"/>
    <property type="match status" value="1"/>
</dbReference>
<dbReference type="Proteomes" id="UP000276603">
    <property type="component" value="Unassembled WGS sequence"/>
</dbReference>
<sequence length="785" mass="90254">MAEKAIRQHIFEPGAMSIIQMGEELIGHPSTAVNELVKNGYDADAQNCGVYFHYDPVTSRSFAIIYDDGSGMDEKTLFGDWLKPSVSKKRTLNAKSEIYERHLLGSKGIGRLAAMALGEYVTVVSRKKPNQRFCWITINRELFRQDKLLSKIKFPGDEIENYFELLTSKKVLETRNIKHNENLTNFLKNADLNTFSKGTLIIIEHLDETVLKILKDNFSQTELLSDEDETLRDTDFYKSIATLITPLELNKKIQKELLEKKIIGNEKIISLKDSSFQVEFGTNLLPNQTKNIIDWQKVESIPIQTAYDYRVYGKVSEEGNVSGYMSYHRLVGEKYDEKFEISFEDIFEDDKKDNSNQFDIELNGRKNKPETGEYYFDLRVYDIGEKDNLEKLAKEAKLQSGSKFRSAFKKLQGLRISKNGFGVKPYGEEVEDWIGLSKARVQNPGQNVNTNQILGYVYFYSPVNDNLEEKTNREGFLENKAFIRVKTTLSIIFKNLGRRRYNFRLLHGIGRIPESKHQRPRLEEFLETINTYTSDKNIISYSEKFMKEVGTSLDNLEESLSFSERLASLGAGIELVYHEMAQPISGLRTTESSLGFKKEKIDQDALESFISDLNTLEHSTSVLVELRKSLQPAIGRTRRKAFKPCQTFLKVCNLFKSDTEDSQIKIVIDERLEDYKITDLEYAFWITFLNIINNAVYWIKKSNRPGEIRFHLENNDLVVSNSGPKINEKIIDHIFSYGVTTRQEKNATGLGLAFTQSILSRNKWEISAENRQDGPAFIIKKDEDG</sequence>
<dbReference type="InterPro" id="IPR003594">
    <property type="entry name" value="HATPase_dom"/>
</dbReference>
<name>A0A3B0CB27_9FLAO</name>
<evidence type="ECO:0000259" key="1">
    <source>
        <dbReference type="PROSITE" id="PS50109"/>
    </source>
</evidence>
<dbReference type="InterPro" id="IPR036890">
    <property type="entry name" value="HATPase_C_sf"/>
</dbReference>
<evidence type="ECO:0000313" key="3">
    <source>
        <dbReference type="Proteomes" id="UP000276603"/>
    </source>
</evidence>
<dbReference type="SUPFAM" id="SSF55874">
    <property type="entry name" value="ATPase domain of HSP90 chaperone/DNA topoisomerase II/histidine kinase"/>
    <property type="match status" value="2"/>
</dbReference>
<dbReference type="Gene3D" id="3.30.565.10">
    <property type="entry name" value="Histidine kinase-like ATPase, C-terminal domain"/>
    <property type="match status" value="2"/>
</dbReference>
<dbReference type="RefSeq" id="WP_120711366.1">
    <property type="nucleotide sequence ID" value="NZ_RBCJ01000002.1"/>
</dbReference>
<dbReference type="PROSITE" id="PS50109">
    <property type="entry name" value="HIS_KIN"/>
    <property type="match status" value="1"/>
</dbReference>